<dbReference type="FunFam" id="2.60.40.420:FF:000067">
    <property type="entry name" value="Cupredoxin superfamily protein"/>
    <property type="match status" value="1"/>
</dbReference>
<accession>A0A2I4H8T7</accession>
<keyword evidence="10" id="KW-1015">Disulfide bond</keyword>
<dbReference type="Proteomes" id="UP000235220">
    <property type="component" value="Chromosome 2"/>
</dbReference>
<dbReference type="Gramene" id="Jr02_18000_p1">
    <property type="protein sequence ID" value="cds.Jr02_18000_p1"/>
    <property type="gene ID" value="Jr02_18000"/>
</dbReference>
<dbReference type="SUPFAM" id="SSF49503">
    <property type="entry name" value="Cupredoxins"/>
    <property type="match status" value="1"/>
</dbReference>
<dbReference type="InterPro" id="IPR008972">
    <property type="entry name" value="Cupredoxin"/>
</dbReference>
<gene>
    <name evidence="13" type="primary">LOC109014509</name>
</gene>
<dbReference type="Pfam" id="PF02298">
    <property type="entry name" value="Cu_bind_like"/>
    <property type="match status" value="1"/>
</dbReference>
<dbReference type="PANTHER" id="PTHR33021:SF533">
    <property type="entry name" value="PHYTOCYANIN DOMAIN-CONTAINING PROTEIN"/>
    <property type="match status" value="1"/>
</dbReference>
<keyword evidence="2" id="KW-0813">Transport</keyword>
<keyword evidence="7" id="KW-1133">Transmembrane helix</keyword>
<evidence type="ECO:0000256" key="7">
    <source>
        <dbReference type="ARBA" id="ARBA00022989"/>
    </source>
</evidence>
<evidence type="ECO:0000313" key="12">
    <source>
        <dbReference type="Proteomes" id="UP000235220"/>
    </source>
</evidence>
<evidence type="ECO:0000256" key="3">
    <source>
        <dbReference type="ARBA" id="ARBA00022692"/>
    </source>
</evidence>
<protein>
    <submittedName>
        <fullName evidence="13">Blue copper protein 1b-like</fullName>
    </submittedName>
</protein>
<dbReference type="STRING" id="51240.A0A2I4H8T7"/>
<keyword evidence="3" id="KW-0812">Transmembrane</keyword>
<keyword evidence="9" id="KW-0472">Membrane</keyword>
<dbReference type="InterPro" id="IPR003245">
    <property type="entry name" value="Phytocyanin_dom"/>
</dbReference>
<keyword evidence="4" id="KW-0479">Metal-binding</keyword>
<reference evidence="13" key="1">
    <citation type="submission" date="2025-08" db="UniProtKB">
        <authorList>
            <consortium name="RefSeq"/>
        </authorList>
    </citation>
    <scope>IDENTIFICATION</scope>
    <source>
        <tissue evidence="13">Leaves</tissue>
    </source>
</reference>
<keyword evidence="12" id="KW-1185">Reference proteome</keyword>
<evidence type="ECO:0000256" key="4">
    <source>
        <dbReference type="ARBA" id="ARBA00022723"/>
    </source>
</evidence>
<keyword evidence="6" id="KW-0249">Electron transport</keyword>
<evidence type="ECO:0000313" key="13">
    <source>
        <dbReference type="RefSeq" id="XP_018852553.1"/>
    </source>
</evidence>
<keyword evidence="11" id="KW-0325">Glycoprotein</keyword>
<dbReference type="PANTHER" id="PTHR33021">
    <property type="entry name" value="BLUE COPPER PROTEIN"/>
    <property type="match status" value="1"/>
</dbReference>
<dbReference type="GO" id="GO:0005886">
    <property type="term" value="C:plasma membrane"/>
    <property type="evidence" value="ECO:0000318"/>
    <property type="project" value="GO_Central"/>
</dbReference>
<sequence>MASTQFIFFAILAILAPSILAKEIKVGDDKGWTINFDYQAWAKGKEFAVGDKLVFMYPQGDHNVIKVDGSGFQQCVAPANAEPLTTGNDVINLTSPGQKWYICGVSKHCESGNQKLAITVANESYSSSPPSAAMGISVMVLAILGIVMMLMV</sequence>
<dbReference type="InterPro" id="IPR039391">
    <property type="entry name" value="Phytocyanin-like"/>
</dbReference>
<organism evidence="12 13">
    <name type="scientific">Juglans regia</name>
    <name type="common">English walnut</name>
    <dbReference type="NCBI Taxonomy" id="51240"/>
    <lineage>
        <taxon>Eukaryota</taxon>
        <taxon>Viridiplantae</taxon>
        <taxon>Streptophyta</taxon>
        <taxon>Embryophyta</taxon>
        <taxon>Tracheophyta</taxon>
        <taxon>Spermatophyta</taxon>
        <taxon>Magnoliopsida</taxon>
        <taxon>eudicotyledons</taxon>
        <taxon>Gunneridae</taxon>
        <taxon>Pentapetalae</taxon>
        <taxon>rosids</taxon>
        <taxon>fabids</taxon>
        <taxon>Fagales</taxon>
        <taxon>Juglandaceae</taxon>
        <taxon>Juglans</taxon>
    </lineage>
</organism>
<dbReference type="PROSITE" id="PS51485">
    <property type="entry name" value="PHYTOCYANIN"/>
    <property type="match status" value="1"/>
</dbReference>
<dbReference type="GO" id="GO:0009610">
    <property type="term" value="P:response to symbiotic fungus"/>
    <property type="evidence" value="ECO:0007669"/>
    <property type="project" value="UniProtKB-ARBA"/>
</dbReference>
<evidence type="ECO:0000256" key="11">
    <source>
        <dbReference type="ARBA" id="ARBA00023180"/>
    </source>
</evidence>
<evidence type="ECO:0000256" key="9">
    <source>
        <dbReference type="ARBA" id="ARBA00023136"/>
    </source>
</evidence>
<comment type="subcellular location">
    <subcellularLocation>
        <location evidence="1">Membrane</location>
        <topology evidence="1">Single-pass type I membrane protein</topology>
    </subcellularLocation>
</comment>
<keyword evidence="5" id="KW-0732">Signal</keyword>
<dbReference type="Gene3D" id="2.60.40.420">
    <property type="entry name" value="Cupredoxins - blue copper proteins"/>
    <property type="match status" value="1"/>
</dbReference>
<evidence type="ECO:0000256" key="8">
    <source>
        <dbReference type="ARBA" id="ARBA00023008"/>
    </source>
</evidence>
<evidence type="ECO:0000256" key="5">
    <source>
        <dbReference type="ARBA" id="ARBA00022729"/>
    </source>
</evidence>
<dbReference type="GO" id="GO:0046872">
    <property type="term" value="F:metal ion binding"/>
    <property type="evidence" value="ECO:0007669"/>
    <property type="project" value="UniProtKB-KW"/>
</dbReference>
<dbReference type="RefSeq" id="XP_018852553.1">
    <property type="nucleotide sequence ID" value="XM_018997008.1"/>
</dbReference>
<dbReference type="GeneID" id="109014509"/>
<dbReference type="KEGG" id="jre:109014509"/>
<dbReference type="AlphaFoldDB" id="A0A2I4H8T7"/>
<evidence type="ECO:0000256" key="6">
    <source>
        <dbReference type="ARBA" id="ARBA00022982"/>
    </source>
</evidence>
<dbReference type="GO" id="GO:0009055">
    <property type="term" value="F:electron transfer activity"/>
    <property type="evidence" value="ECO:0007669"/>
    <property type="project" value="InterPro"/>
</dbReference>
<dbReference type="OrthoDB" id="687943at2759"/>
<proteinExistence type="predicted"/>
<keyword evidence="8" id="KW-0186">Copper</keyword>
<name>A0A2I4H8T7_JUGRE</name>
<evidence type="ECO:0000256" key="1">
    <source>
        <dbReference type="ARBA" id="ARBA00004479"/>
    </source>
</evidence>
<dbReference type="CDD" id="cd04216">
    <property type="entry name" value="Phytocyanin"/>
    <property type="match status" value="1"/>
</dbReference>
<evidence type="ECO:0000256" key="2">
    <source>
        <dbReference type="ARBA" id="ARBA00022448"/>
    </source>
</evidence>
<evidence type="ECO:0000256" key="10">
    <source>
        <dbReference type="ARBA" id="ARBA00023157"/>
    </source>
</evidence>